<dbReference type="STRING" id="910347.SAMN05421773_12610"/>
<evidence type="ECO:0000256" key="3">
    <source>
        <dbReference type="ARBA" id="ARBA00022679"/>
    </source>
</evidence>
<keyword evidence="2 9" id="KW-0723">Serine/threonine-protein kinase</keyword>
<keyword evidence="5 9" id="KW-0418">Kinase</keyword>
<gene>
    <name evidence="9" type="ORF">SAMN05421773_12610</name>
</gene>
<protein>
    <recommendedName>
        <fullName evidence="1">non-specific serine/threonine protein kinase</fullName>
        <ecNumber evidence="1">2.7.11.1</ecNumber>
    </recommendedName>
</protein>
<dbReference type="SUPFAM" id="SSF56112">
    <property type="entry name" value="Protein kinase-like (PK-like)"/>
    <property type="match status" value="1"/>
</dbReference>
<dbReference type="GO" id="GO:0005524">
    <property type="term" value="F:ATP binding"/>
    <property type="evidence" value="ECO:0007669"/>
    <property type="project" value="UniProtKB-UniRule"/>
</dbReference>
<feature type="domain" description="Protein kinase" evidence="8">
    <location>
        <begin position="11"/>
        <end position="285"/>
    </location>
</feature>
<evidence type="ECO:0000256" key="4">
    <source>
        <dbReference type="ARBA" id="ARBA00022741"/>
    </source>
</evidence>
<evidence type="ECO:0000313" key="10">
    <source>
        <dbReference type="Proteomes" id="UP000199207"/>
    </source>
</evidence>
<name>A0A1I1UXX8_9ACTN</name>
<keyword evidence="3" id="KW-0808">Transferase</keyword>
<dbReference type="PANTHER" id="PTHR43289:SF6">
    <property type="entry name" value="SERINE_THREONINE-PROTEIN KINASE NEKL-3"/>
    <property type="match status" value="1"/>
</dbReference>
<dbReference type="EMBL" id="FOLM01000026">
    <property type="protein sequence ID" value="SFD72870.1"/>
    <property type="molecule type" value="Genomic_DNA"/>
</dbReference>
<dbReference type="CDD" id="cd14014">
    <property type="entry name" value="STKc_PknB_like"/>
    <property type="match status" value="1"/>
</dbReference>
<dbReference type="EC" id="2.7.11.1" evidence="1"/>
<feature type="binding site" evidence="7">
    <location>
        <position position="40"/>
    </location>
    <ligand>
        <name>ATP</name>
        <dbReference type="ChEBI" id="CHEBI:30616"/>
    </ligand>
</feature>
<dbReference type="InterPro" id="IPR017441">
    <property type="entry name" value="Protein_kinase_ATP_BS"/>
</dbReference>
<evidence type="ECO:0000256" key="6">
    <source>
        <dbReference type="ARBA" id="ARBA00022840"/>
    </source>
</evidence>
<dbReference type="AlphaFoldDB" id="A0A1I1UXX8"/>
<reference evidence="9 10" key="1">
    <citation type="submission" date="2016-10" db="EMBL/GenBank/DDBJ databases">
        <authorList>
            <person name="de Groot N.N."/>
        </authorList>
    </citation>
    <scope>NUCLEOTIDE SEQUENCE [LARGE SCALE GENOMIC DNA]</scope>
    <source>
        <strain evidence="9 10">CGMCC 4.5739</strain>
    </source>
</reference>
<dbReference type="PROSITE" id="PS50011">
    <property type="entry name" value="PROTEIN_KINASE_DOM"/>
    <property type="match status" value="1"/>
</dbReference>
<dbReference type="Gene3D" id="1.10.510.10">
    <property type="entry name" value="Transferase(Phosphotransferase) domain 1"/>
    <property type="match status" value="1"/>
</dbReference>
<evidence type="ECO:0000256" key="7">
    <source>
        <dbReference type="PROSITE-ProRule" id="PRU10141"/>
    </source>
</evidence>
<keyword evidence="4 7" id="KW-0547">Nucleotide-binding</keyword>
<keyword evidence="6 7" id="KW-0067">ATP-binding</keyword>
<dbReference type="Pfam" id="PF00069">
    <property type="entry name" value="Pkinase"/>
    <property type="match status" value="1"/>
</dbReference>
<dbReference type="Gene3D" id="3.30.200.20">
    <property type="entry name" value="Phosphorylase Kinase, domain 1"/>
    <property type="match status" value="1"/>
</dbReference>
<proteinExistence type="predicted"/>
<evidence type="ECO:0000256" key="2">
    <source>
        <dbReference type="ARBA" id="ARBA00022527"/>
    </source>
</evidence>
<dbReference type="InterPro" id="IPR011009">
    <property type="entry name" value="Kinase-like_dom_sf"/>
</dbReference>
<dbReference type="Proteomes" id="UP000199207">
    <property type="component" value="Unassembled WGS sequence"/>
</dbReference>
<dbReference type="InterPro" id="IPR000719">
    <property type="entry name" value="Prot_kinase_dom"/>
</dbReference>
<evidence type="ECO:0000256" key="1">
    <source>
        <dbReference type="ARBA" id="ARBA00012513"/>
    </source>
</evidence>
<dbReference type="OrthoDB" id="9762169at2"/>
<dbReference type="SMART" id="SM00220">
    <property type="entry name" value="S_TKc"/>
    <property type="match status" value="1"/>
</dbReference>
<dbReference type="PROSITE" id="PS00107">
    <property type="entry name" value="PROTEIN_KINASE_ATP"/>
    <property type="match status" value="1"/>
</dbReference>
<keyword evidence="10" id="KW-1185">Reference proteome</keyword>
<evidence type="ECO:0000256" key="5">
    <source>
        <dbReference type="ARBA" id="ARBA00022777"/>
    </source>
</evidence>
<dbReference type="PANTHER" id="PTHR43289">
    <property type="entry name" value="MITOGEN-ACTIVATED PROTEIN KINASE KINASE KINASE 20-RELATED"/>
    <property type="match status" value="1"/>
</dbReference>
<evidence type="ECO:0000313" key="9">
    <source>
        <dbReference type="EMBL" id="SFD72870.1"/>
    </source>
</evidence>
<sequence>MSRGERIAGRYELRVPIGRGTMGEVWEGVDLRLERPVAVKFIRPELLDTEDERRRVIRRFRREAAALAGVDHPHVATVHDAGEWGMSQYLVMQLVPGMATLADVVAETESGALTVQEAAAGGAQIAAGLSAVHAAGLVHRDLKPQNIMAAPDGALKIIDFGLVAVGSGTMPTRLTADGEVIGAPDYRAPEQEGGPRSQAGHRADLYSLGCLLYFMFTGKPPFAAATPALTVLAHRGSIPRALSALRRDVPVEIEDLALRLLAKDPGERPADAASVYCLLARHVPTAGSGRLLLPSPGAGSGAGVERAGNMDLTRPFRFPAAPRTATAMADGAVREIR</sequence>
<accession>A0A1I1UXX8</accession>
<evidence type="ECO:0000259" key="8">
    <source>
        <dbReference type="PROSITE" id="PS50011"/>
    </source>
</evidence>
<dbReference type="GO" id="GO:0004674">
    <property type="term" value="F:protein serine/threonine kinase activity"/>
    <property type="evidence" value="ECO:0007669"/>
    <property type="project" value="UniProtKB-KW"/>
</dbReference>
<organism evidence="9 10">
    <name type="scientific">Streptomyces aidingensis</name>
    <dbReference type="NCBI Taxonomy" id="910347"/>
    <lineage>
        <taxon>Bacteria</taxon>
        <taxon>Bacillati</taxon>
        <taxon>Actinomycetota</taxon>
        <taxon>Actinomycetes</taxon>
        <taxon>Kitasatosporales</taxon>
        <taxon>Streptomycetaceae</taxon>
        <taxon>Streptomyces</taxon>
    </lineage>
</organism>